<dbReference type="Pfam" id="PF00646">
    <property type="entry name" value="F-box"/>
    <property type="match status" value="1"/>
</dbReference>
<sequence>MCFAADFCFLPEGCVANIISLTTPPDACRLALVSNMFRSAADSDAVWERFLPRDYHEVIDATAACQLLGLPKKQMFLRLSDIPLLIHGGLKSFFLDKWSGKKCFMISARDLGIVWGDTPCYWKWMPLPESRFAEVAELRYVCWLEIRGQIESSLLSAETNYAVYLVFKFTEGGYYGFDCQPAEASVGISGGGSCTKSVYLDYAEVGVPRQLHIVPRCVALFSRTRAQLLARQAPAPTREHASPAPKQRRDGWLEIELGEYFIKGGEVGELEMRLSEVKGGNWKAGLVVQGMEVRPKSLQVN</sequence>
<evidence type="ECO:0000313" key="2">
    <source>
        <dbReference type="EnsemblPlants" id="Kaladp0024s0759.1.v1.1"/>
    </source>
</evidence>
<dbReference type="Proteomes" id="UP000594263">
    <property type="component" value="Unplaced"/>
</dbReference>
<dbReference type="Gene3D" id="1.20.1280.50">
    <property type="match status" value="1"/>
</dbReference>
<dbReference type="InterPro" id="IPR001810">
    <property type="entry name" value="F-box_dom"/>
</dbReference>
<evidence type="ECO:0000313" key="3">
    <source>
        <dbReference type="Proteomes" id="UP000594263"/>
    </source>
</evidence>
<feature type="domain" description="F-box" evidence="1">
    <location>
        <begin position="4"/>
        <end position="50"/>
    </location>
</feature>
<name>A0A7N0T8H4_KALFE</name>
<dbReference type="Pfam" id="PF14299">
    <property type="entry name" value="PP2"/>
    <property type="match status" value="1"/>
</dbReference>
<keyword evidence="3" id="KW-1185">Reference proteome</keyword>
<dbReference type="CDD" id="cd22162">
    <property type="entry name" value="F-box_AtSKIP3-like"/>
    <property type="match status" value="1"/>
</dbReference>
<dbReference type="SMART" id="SM00256">
    <property type="entry name" value="FBOX"/>
    <property type="match status" value="1"/>
</dbReference>
<proteinExistence type="predicted"/>
<dbReference type="PANTHER" id="PTHR32278">
    <property type="entry name" value="F-BOX DOMAIN-CONTAINING PROTEIN"/>
    <property type="match status" value="1"/>
</dbReference>
<reference evidence="2" key="1">
    <citation type="submission" date="2021-01" db="UniProtKB">
        <authorList>
            <consortium name="EnsemblPlants"/>
        </authorList>
    </citation>
    <scope>IDENTIFICATION</scope>
</reference>
<evidence type="ECO:0000259" key="1">
    <source>
        <dbReference type="PROSITE" id="PS50181"/>
    </source>
</evidence>
<protein>
    <recommendedName>
        <fullName evidence="1">F-box domain-containing protein</fullName>
    </recommendedName>
</protein>
<dbReference type="Gramene" id="Kaladp0024s0759.1.v1.1">
    <property type="protein sequence ID" value="Kaladp0024s0759.1.v1.1"/>
    <property type="gene ID" value="Kaladp0024s0759.v1.1"/>
</dbReference>
<accession>A0A7N0T8H4</accession>
<dbReference type="EnsemblPlants" id="Kaladp0024s0759.1.v1.1">
    <property type="protein sequence ID" value="Kaladp0024s0759.1.v1.1"/>
    <property type="gene ID" value="Kaladp0024s0759.v1.1"/>
</dbReference>
<dbReference type="OMA" id="YGFENQP"/>
<dbReference type="AlphaFoldDB" id="A0A7N0T8H4"/>
<organism evidence="2 3">
    <name type="scientific">Kalanchoe fedtschenkoi</name>
    <name type="common">Lavender scallops</name>
    <name type="synonym">South American air plant</name>
    <dbReference type="NCBI Taxonomy" id="63787"/>
    <lineage>
        <taxon>Eukaryota</taxon>
        <taxon>Viridiplantae</taxon>
        <taxon>Streptophyta</taxon>
        <taxon>Embryophyta</taxon>
        <taxon>Tracheophyta</taxon>
        <taxon>Spermatophyta</taxon>
        <taxon>Magnoliopsida</taxon>
        <taxon>eudicotyledons</taxon>
        <taxon>Gunneridae</taxon>
        <taxon>Pentapetalae</taxon>
        <taxon>Saxifragales</taxon>
        <taxon>Crassulaceae</taxon>
        <taxon>Kalanchoe</taxon>
    </lineage>
</organism>
<dbReference type="InterPro" id="IPR036047">
    <property type="entry name" value="F-box-like_dom_sf"/>
</dbReference>
<dbReference type="InterPro" id="IPR025886">
    <property type="entry name" value="PP2-like"/>
</dbReference>
<dbReference type="PANTHER" id="PTHR32278:SF111">
    <property type="entry name" value="F-BOX PROTEIN PP2-B12-RELATED"/>
    <property type="match status" value="1"/>
</dbReference>
<dbReference type="SUPFAM" id="SSF81383">
    <property type="entry name" value="F-box domain"/>
    <property type="match status" value="1"/>
</dbReference>
<dbReference type="PROSITE" id="PS50181">
    <property type="entry name" value="FBOX"/>
    <property type="match status" value="1"/>
</dbReference>